<feature type="transmembrane region" description="Helical" evidence="5">
    <location>
        <begin position="137"/>
        <end position="162"/>
    </location>
</feature>
<dbReference type="Pfam" id="PF00654">
    <property type="entry name" value="Voltage_CLC"/>
    <property type="match status" value="1"/>
</dbReference>
<keyword evidence="3 5" id="KW-1133">Transmembrane helix</keyword>
<sequence>MLATLIRLFFFAALSGIVVGTGVTLFLKVLLFTLQQTGHISLWMQMLLLPIGGLLNGLVLYYGNQRLSNQSDSFIAAVNLHSGIMPLKPLAIKPIAALITLSSGGSSGKFGPCAHIGGTVASLFGQLLHLKPEIQKIMVVCGISAGFSSVFGTPIAGAIFGVEVLTIGRIRHDYIFPAVVASVIAVGISKLASIPYPTYTIISSSSFSEDLFMKMIILGILCGISAWIFIELLQQIKLLFNTVQRSFHLWQPFIPFLGGVLLSILILIIPTDYLGLSIPIMNHALNGDEVPYCSFLWKALFVAITLGSGFYGGTVTPQFVIGALSGNVFAHLLGISPVLGSEVGMVAVVAAASNTPIAAIFMGYELFGSVTGLYAVIACITAYIVIGHRSVYPDQLVIYKKSLWMYLHPGIELGKENIHFSYSLLKRIERMRHHHRDGH</sequence>
<dbReference type="PANTHER" id="PTHR43427">
    <property type="entry name" value="CHLORIDE CHANNEL PROTEIN CLC-E"/>
    <property type="match status" value="1"/>
</dbReference>
<organism evidence="6 7">
    <name type="scientific">Heyndrickxia ginsengihumi</name>
    <dbReference type="NCBI Taxonomy" id="363870"/>
    <lineage>
        <taxon>Bacteria</taxon>
        <taxon>Bacillati</taxon>
        <taxon>Bacillota</taxon>
        <taxon>Bacilli</taxon>
        <taxon>Bacillales</taxon>
        <taxon>Bacillaceae</taxon>
        <taxon>Heyndrickxia</taxon>
    </lineage>
</organism>
<feature type="transmembrane region" description="Helical" evidence="5">
    <location>
        <begin position="212"/>
        <end position="233"/>
    </location>
</feature>
<feature type="transmembrane region" description="Helical" evidence="5">
    <location>
        <begin position="174"/>
        <end position="192"/>
    </location>
</feature>
<dbReference type="GO" id="GO:0015108">
    <property type="term" value="F:chloride transmembrane transporter activity"/>
    <property type="evidence" value="ECO:0007669"/>
    <property type="project" value="InterPro"/>
</dbReference>
<comment type="subcellular location">
    <subcellularLocation>
        <location evidence="1">Membrane</location>
        <topology evidence="1">Multi-pass membrane protein</topology>
    </subcellularLocation>
</comment>
<evidence type="ECO:0000256" key="1">
    <source>
        <dbReference type="ARBA" id="ARBA00004141"/>
    </source>
</evidence>
<dbReference type="SUPFAM" id="SSF81340">
    <property type="entry name" value="Clc chloride channel"/>
    <property type="match status" value="1"/>
</dbReference>
<proteinExistence type="predicted"/>
<feature type="transmembrane region" description="Helical" evidence="5">
    <location>
        <begin position="328"/>
        <end position="351"/>
    </location>
</feature>
<gene>
    <name evidence="6" type="ORF">NG54_01740</name>
</gene>
<comment type="caution">
    <text evidence="6">The sequence shown here is derived from an EMBL/GenBank/DDBJ whole genome shotgun (WGS) entry which is preliminary data.</text>
</comment>
<dbReference type="Proteomes" id="UP000030588">
    <property type="component" value="Unassembled WGS sequence"/>
</dbReference>
<dbReference type="AlphaFoldDB" id="A0A0A6Y3K2"/>
<protein>
    <submittedName>
        <fullName evidence="6">Chloride channel protein</fullName>
    </submittedName>
</protein>
<feature type="transmembrane region" description="Helical" evidence="5">
    <location>
        <begin position="253"/>
        <end position="275"/>
    </location>
</feature>
<dbReference type="InterPro" id="IPR014743">
    <property type="entry name" value="Cl-channel_core"/>
</dbReference>
<evidence type="ECO:0000256" key="4">
    <source>
        <dbReference type="ARBA" id="ARBA00023136"/>
    </source>
</evidence>
<reference evidence="6 7" key="1">
    <citation type="submission" date="2014-10" db="EMBL/GenBank/DDBJ databases">
        <title>Draft genome of phytase producing Bacillus ginsengihumi strain M2.11.</title>
        <authorList>
            <person name="Toymentseva A."/>
            <person name="Boulygina E.A."/>
            <person name="Kazakov S.V."/>
            <person name="Kayumov I."/>
            <person name="Suleimanova A.D."/>
            <person name="Mardanova A.M."/>
            <person name="Maria S.N."/>
            <person name="Sergey M.Y."/>
            <person name="Sharipova M.R."/>
        </authorList>
    </citation>
    <scope>NUCLEOTIDE SEQUENCE [LARGE SCALE GENOMIC DNA]</scope>
    <source>
        <strain evidence="6 7">M2.11</strain>
    </source>
</reference>
<evidence type="ECO:0000313" key="6">
    <source>
        <dbReference type="EMBL" id="KHD86812.1"/>
    </source>
</evidence>
<evidence type="ECO:0000313" key="7">
    <source>
        <dbReference type="Proteomes" id="UP000030588"/>
    </source>
</evidence>
<dbReference type="InterPro" id="IPR050368">
    <property type="entry name" value="ClC-type_chloride_channel"/>
</dbReference>
<evidence type="ECO:0000256" key="5">
    <source>
        <dbReference type="SAM" id="Phobius"/>
    </source>
</evidence>
<dbReference type="PRINTS" id="PR00762">
    <property type="entry name" value="CLCHANNEL"/>
</dbReference>
<feature type="transmembrane region" description="Helical" evidence="5">
    <location>
        <begin position="42"/>
        <end position="63"/>
    </location>
</feature>
<feature type="transmembrane region" description="Helical" evidence="5">
    <location>
        <begin position="357"/>
        <end position="386"/>
    </location>
</feature>
<dbReference type="EMBL" id="JRUN01000002">
    <property type="protein sequence ID" value="KHD86812.1"/>
    <property type="molecule type" value="Genomic_DNA"/>
</dbReference>
<evidence type="ECO:0000256" key="3">
    <source>
        <dbReference type="ARBA" id="ARBA00022989"/>
    </source>
</evidence>
<dbReference type="GO" id="GO:0016020">
    <property type="term" value="C:membrane"/>
    <property type="evidence" value="ECO:0007669"/>
    <property type="project" value="UniProtKB-SubCell"/>
</dbReference>
<feature type="transmembrane region" description="Helical" evidence="5">
    <location>
        <begin position="6"/>
        <end position="30"/>
    </location>
</feature>
<name>A0A0A6Y3K2_9BACI</name>
<feature type="transmembrane region" description="Helical" evidence="5">
    <location>
        <begin position="295"/>
        <end position="316"/>
    </location>
</feature>
<dbReference type="InterPro" id="IPR001807">
    <property type="entry name" value="ClC"/>
</dbReference>
<dbReference type="Gene3D" id="1.10.3080.10">
    <property type="entry name" value="Clc chloride channel"/>
    <property type="match status" value="1"/>
</dbReference>
<keyword evidence="4 5" id="KW-0472">Membrane</keyword>
<accession>A0A0A6Y3K2</accession>
<dbReference type="PANTHER" id="PTHR43427:SF12">
    <property type="entry name" value="CHLORIDE TRANSPORTER"/>
    <property type="match status" value="1"/>
</dbReference>
<keyword evidence="2 5" id="KW-0812">Transmembrane</keyword>
<evidence type="ECO:0000256" key="2">
    <source>
        <dbReference type="ARBA" id="ARBA00022692"/>
    </source>
</evidence>